<dbReference type="Gene3D" id="1.10.10.10">
    <property type="entry name" value="Winged helix-like DNA-binding domain superfamily/Winged helix DNA-binding domain"/>
    <property type="match status" value="1"/>
</dbReference>
<dbReference type="Proteomes" id="UP001198630">
    <property type="component" value="Unassembled WGS sequence"/>
</dbReference>
<evidence type="ECO:0000313" key="6">
    <source>
        <dbReference type="EMBL" id="MCD2114819.1"/>
    </source>
</evidence>
<gene>
    <name evidence="6" type="ORF">LQ384_27330</name>
</gene>
<dbReference type="EMBL" id="JAJNCO010000030">
    <property type="protein sequence ID" value="MCD2114819.1"/>
    <property type="molecule type" value="Genomic_DNA"/>
</dbReference>
<dbReference type="PANTHER" id="PTHR30136">
    <property type="entry name" value="HELIX-TURN-HELIX TRANSCRIPTIONAL REGULATOR, ICLR FAMILY"/>
    <property type="match status" value="1"/>
</dbReference>
<dbReference type="InterPro" id="IPR036388">
    <property type="entry name" value="WH-like_DNA-bd_sf"/>
</dbReference>
<protein>
    <submittedName>
        <fullName evidence="6">IclR family transcriptional regulator</fullName>
    </submittedName>
</protein>
<dbReference type="InterPro" id="IPR050707">
    <property type="entry name" value="HTH_MetabolicPath_Reg"/>
</dbReference>
<proteinExistence type="predicted"/>
<dbReference type="GO" id="GO:0003677">
    <property type="term" value="F:DNA binding"/>
    <property type="evidence" value="ECO:0007669"/>
    <property type="project" value="UniProtKB-KW"/>
</dbReference>
<dbReference type="InterPro" id="IPR014757">
    <property type="entry name" value="Tscrpt_reg_IclR_C"/>
</dbReference>
<feature type="domain" description="IclR-ED" evidence="5">
    <location>
        <begin position="69"/>
        <end position="243"/>
    </location>
</feature>
<evidence type="ECO:0000256" key="1">
    <source>
        <dbReference type="ARBA" id="ARBA00023015"/>
    </source>
</evidence>
<evidence type="ECO:0000256" key="3">
    <source>
        <dbReference type="ARBA" id="ARBA00023163"/>
    </source>
</evidence>
<keyword evidence="3" id="KW-0804">Transcription</keyword>
<dbReference type="InterPro" id="IPR005471">
    <property type="entry name" value="Tscrpt_reg_IclR_N"/>
</dbReference>
<organism evidence="6 7">
    <name type="scientific">Rhodococcus rhodochrous</name>
    <dbReference type="NCBI Taxonomy" id="1829"/>
    <lineage>
        <taxon>Bacteria</taxon>
        <taxon>Bacillati</taxon>
        <taxon>Actinomycetota</taxon>
        <taxon>Actinomycetes</taxon>
        <taxon>Mycobacteriales</taxon>
        <taxon>Nocardiaceae</taxon>
        <taxon>Rhodococcus</taxon>
    </lineage>
</organism>
<dbReference type="PROSITE" id="PS51077">
    <property type="entry name" value="HTH_ICLR"/>
    <property type="match status" value="1"/>
</dbReference>
<dbReference type="Gene3D" id="3.30.450.40">
    <property type="match status" value="1"/>
</dbReference>
<evidence type="ECO:0000313" key="7">
    <source>
        <dbReference type="Proteomes" id="UP001198630"/>
    </source>
</evidence>
<accession>A0AAW4XPV5</accession>
<evidence type="ECO:0000259" key="5">
    <source>
        <dbReference type="PROSITE" id="PS51078"/>
    </source>
</evidence>
<dbReference type="PANTHER" id="PTHR30136:SF24">
    <property type="entry name" value="HTH-TYPE TRANSCRIPTIONAL REPRESSOR ALLR"/>
    <property type="match status" value="1"/>
</dbReference>
<dbReference type="PROSITE" id="PS51078">
    <property type="entry name" value="ICLR_ED"/>
    <property type="match status" value="1"/>
</dbReference>
<dbReference type="Pfam" id="PF01614">
    <property type="entry name" value="IclR_C"/>
    <property type="match status" value="1"/>
</dbReference>
<dbReference type="AlphaFoldDB" id="A0AAW4XPV5"/>
<evidence type="ECO:0000259" key="4">
    <source>
        <dbReference type="PROSITE" id="PS51077"/>
    </source>
</evidence>
<evidence type="ECO:0000256" key="2">
    <source>
        <dbReference type="ARBA" id="ARBA00023125"/>
    </source>
</evidence>
<dbReference type="Pfam" id="PF09339">
    <property type="entry name" value="HTH_IclR"/>
    <property type="match status" value="1"/>
</dbReference>
<dbReference type="RefSeq" id="WP_088897946.1">
    <property type="nucleotide sequence ID" value="NZ_CP027557.1"/>
</dbReference>
<dbReference type="GO" id="GO:0003700">
    <property type="term" value="F:DNA-binding transcription factor activity"/>
    <property type="evidence" value="ECO:0007669"/>
    <property type="project" value="TreeGrafter"/>
</dbReference>
<dbReference type="InterPro" id="IPR029016">
    <property type="entry name" value="GAF-like_dom_sf"/>
</dbReference>
<dbReference type="GO" id="GO:0045892">
    <property type="term" value="P:negative regulation of DNA-templated transcription"/>
    <property type="evidence" value="ECO:0007669"/>
    <property type="project" value="TreeGrafter"/>
</dbReference>
<sequence>MTHTDDFSNAFIARVAGLLDEFHTGDRLTLSELSTRTGLPRSSTHRLLTQLAEHGWVSKRGKTYALGRTPLEWGALARNHDRLHRAAHPVLHDLHSATGLVVHLAVLEGGDVRYVDKVGRGPVALPSRIGGRQPAHRTALGKALLAHTRMHAAYPATGCTYATAPRAENLLSRNEIARIRERHVAHECGESLPGIACVAAPIGNGQMCVGALSVTGPVDIVDTVSLATPVRLAARAVWRSLSPADSQPHLGRPMAQRTSA</sequence>
<reference evidence="6" key="1">
    <citation type="submission" date="2021-11" db="EMBL/GenBank/DDBJ databases">
        <title>Development of a sustainable strategy for remediation of hydrocarbon-contaminated territories based on the waste exchange concept.</title>
        <authorList>
            <person name="Elkin A."/>
        </authorList>
    </citation>
    <scope>NUCLEOTIDE SEQUENCE</scope>
    <source>
        <strain evidence="6">IEGM 757</strain>
    </source>
</reference>
<dbReference type="SUPFAM" id="SSF46785">
    <property type="entry name" value="Winged helix' DNA-binding domain"/>
    <property type="match status" value="1"/>
</dbReference>
<name>A0AAW4XPV5_RHORH</name>
<keyword evidence="2" id="KW-0238">DNA-binding</keyword>
<keyword evidence="1" id="KW-0805">Transcription regulation</keyword>
<dbReference type="InterPro" id="IPR036390">
    <property type="entry name" value="WH_DNA-bd_sf"/>
</dbReference>
<comment type="caution">
    <text evidence="6">The sequence shown here is derived from an EMBL/GenBank/DDBJ whole genome shotgun (WGS) entry which is preliminary data.</text>
</comment>
<feature type="domain" description="HTH iclR-type" evidence="4">
    <location>
        <begin position="9"/>
        <end position="68"/>
    </location>
</feature>
<dbReference type="SMART" id="SM00346">
    <property type="entry name" value="HTH_ICLR"/>
    <property type="match status" value="1"/>
</dbReference>
<dbReference type="SUPFAM" id="SSF55781">
    <property type="entry name" value="GAF domain-like"/>
    <property type="match status" value="1"/>
</dbReference>